<sequence length="138" mass="15764">MEKSLEEIFDFKNSDQAELDLGLRQRNFNTLEERLSLCKVCLNKKVDFNKGLLCGLSLEKPAFTTFCESYEEDTKAIEKLAPGKVRASKGKRIILPIVMSLLGFIRAVIRLNEESIYGWVFFALGIAWLLSIILDKEE</sequence>
<keyword evidence="1" id="KW-0812">Transmembrane</keyword>
<dbReference type="Proteomes" id="UP001596978">
    <property type="component" value="Unassembled WGS sequence"/>
</dbReference>
<reference evidence="3" key="1">
    <citation type="journal article" date="2019" name="Int. J. Syst. Evol. Microbiol.">
        <title>The Global Catalogue of Microorganisms (GCM) 10K type strain sequencing project: providing services to taxonomists for standard genome sequencing and annotation.</title>
        <authorList>
            <consortium name="The Broad Institute Genomics Platform"/>
            <consortium name="The Broad Institute Genome Sequencing Center for Infectious Disease"/>
            <person name="Wu L."/>
            <person name="Ma J."/>
        </authorList>
    </citation>
    <scope>NUCLEOTIDE SEQUENCE [LARGE SCALE GENOMIC DNA]</scope>
    <source>
        <strain evidence="3">CCUG 62952</strain>
    </source>
</reference>
<gene>
    <name evidence="2" type="ORF">ACFQ1M_01445</name>
</gene>
<keyword evidence="1" id="KW-0472">Membrane</keyword>
<dbReference type="EMBL" id="JBHTJH010000002">
    <property type="protein sequence ID" value="MFD0860857.1"/>
    <property type="molecule type" value="Genomic_DNA"/>
</dbReference>
<proteinExistence type="predicted"/>
<dbReference type="RefSeq" id="WP_386402775.1">
    <property type="nucleotide sequence ID" value="NZ_JBHTJH010000002.1"/>
</dbReference>
<feature type="transmembrane region" description="Helical" evidence="1">
    <location>
        <begin position="93"/>
        <end position="109"/>
    </location>
</feature>
<accession>A0ABW3CUX4</accession>
<organism evidence="2 3">
    <name type="scientific">Sungkyunkwania multivorans</name>
    <dbReference type="NCBI Taxonomy" id="1173618"/>
    <lineage>
        <taxon>Bacteria</taxon>
        <taxon>Pseudomonadati</taxon>
        <taxon>Bacteroidota</taxon>
        <taxon>Flavobacteriia</taxon>
        <taxon>Flavobacteriales</taxon>
        <taxon>Flavobacteriaceae</taxon>
        <taxon>Sungkyunkwania</taxon>
    </lineage>
</organism>
<keyword evidence="1" id="KW-1133">Transmembrane helix</keyword>
<feature type="transmembrane region" description="Helical" evidence="1">
    <location>
        <begin position="115"/>
        <end position="134"/>
    </location>
</feature>
<protein>
    <submittedName>
        <fullName evidence="2">Uncharacterized protein</fullName>
    </submittedName>
</protein>
<evidence type="ECO:0000313" key="3">
    <source>
        <dbReference type="Proteomes" id="UP001596978"/>
    </source>
</evidence>
<keyword evidence="3" id="KW-1185">Reference proteome</keyword>
<evidence type="ECO:0000313" key="2">
    <source>
        <dbReference type="EMBL" id="MFD0860857.1"/>
    </source>
</evidence>
<evidence type="ECO:0000256" key="1">
    <source>
        <dbReference type="SAM" id="Phobius"/>
    </source>
</evidence>
<name>A0ABW3CUX4_9FLAO</name>
<comment type="caution">
    <text evidence="2">The sequence shown here is derived from an EMBL/GenBank/DDBJ whole genome shotgun (WGS) entry which is preliminary data.</text>
</comment>